<dbReference type="AlphaFoldDB" id="A0A6C0B9F7"/>
<reference evidence="2" key="1">
    <citation type="journal article" date="2020" name="Nature">
        <title>Giant virus diversity and host interactions through global metagenomics.</title>
        <authorList>
            <person name="Schulz F."/>
            <person name="Roux S."/>
            <person name="Paez-Espino D."/>
            <person name="Jungbluth S."/>
            <person name="Walsh D.A."/>
            <person name="Denef V.J."/>
            <person name="McMahon K.D."/>
            <person name="Konstantinidis K.T."/>
            <person name="Eloe-Fadrosh E.A."/>
            <person name="Kyrpides N.C."/>
            <person name="Woyke T."/>
        </authorList>
    </citation>
    <scope>NUCLEOTIDE SEQUENCE</scope>
    <source>
        <strain evidence="2">GVMAG-M-3300010158-59</strain>
    </source>
</reference>
<dbReference type="Pfam" id="PF19065">
    <property type="entry name" value="P8_CR"/>
    <property type="match status" value="1"/>
</dbReference>
<feature type="domain" description="Minor capsid protein P8 central region" evidence="1">
    <location>
        <begin position="52"/>
        <end position="168"/>
    </location>
</feature>
<evidence type="ECO:0000259" key="1">
    <source>
        <dbReference type="Pfam" id="PF19065"/>
    </source>
</evidence>
<accession>A0A6C0B9F7</accession>
<dbReference type="InterPro" id="IPR043916">
    <property type="entry name" value="P8_CR"/>
</dbReference>
<proteinExistence type="predicted"/>
<sequence>MNTVNNIINGKKVSNGRVDIFTPKTTDLFQMYDKIPVNQCATLRNPTEGLWDNTQLSNTFFSKENIEIIQNGIRAGVYKHSNGKYVIANQECETLKIIMRSIFLQYAANQPTNIKGQVEQLNKMVLDYCIPQVYGEAQGYHKYIVDASTMYTPMAPPIMTSNNDKQLILKPWF</sequence>
<dbReference type="EMBL" id="MN739102">
    <property type="protein sequence ID" value="QHS88680.1"/>
    <property type="molecule type" value="Genomic_DNA"/>
</dbReference>
<protein>
    <recommendedName>
        <fullName evidence="1">Minor capsid protein P8 central region domain-containing protein</fullName>
    </recommendedName>
</protein>
<name>A0A6C0B9F7_9ZZZZ</name>
<organism evidence="2">
    <name type="scientific">viral metagenome</name>
    <dbReference type="NCBI Taxonomy" id="1070528"/>
    <lineage>
        <taxon>unclassified sequences</taxon>
        <taxon>metagenomes</taxon>
        <taxon>organismal metagenomes</taxon>
    </lineage>
</organism>
<evidence type="ECO:0000313" key="2">
    <source>
        <dbReference type="EMBL" id="QHS88680.1"/>
    </source>
</evidence>